<dbReference type="EMBL" id="SPNW01000072">
    <property type="protein sequence ID" value="TIA86896.1"/>
    <property type="molecule type" value="Genomic_DNA"/>
</dbReference>
<dbReference type="AlphaFoldDB" id="A0A4T0FJL8"/>
<dbReference type="OrthoDB" id="2520628at2759"/>
<evidence type="ECO:0000313" key="2">
    <source>
        <dbReference type="EMBL" id="TIA86896.1"/>
    </source>
</evidence>
<evidence type="ECO:0000256" key="1">
    <source>
        <dbReference type="SAM" id="Phobius"/>
    </source>
</evidence>
<evidence type="ECO:0000313" key="3">
    <source>
        <dbReference type="Proteomes" id="UP000310189"/>
    </source>
</evidence>
<feature type="transmembrane region" description="Helical" evidence="1">
    <location>
        <begin position="234"/>
        <end position="253"/>
    </location>
</feature>
<protein>
    <submittedName>
        <fullName evidence="2">Uncharacterized protein</fullName>
    </submittedName>
</protein>
<reference evidence="2 3" key="1">
    <citation type="submission" date="2019-03" db="EMBL/GenBank/DDBJ databases">
        <title>Sequencing 23 genomes of Wallemia ichthyophaga.</title>
        <authorList>
            <person name="Gostincar C."/>
        </authorList>
    </citation>
    <scope>NUCLEOTIDE SEQUENCE [LARGE SCALE GENOMIC DNA]</scope>
    <source>
        <strain evidence="2 3">EXF-5753</strain>
    </source>
</reference>
<keyword evidence="1" id="KW-0472">Membrane</keyword>
<sequence>MSSLLRAFSLLIEASSLPVHKTLYPFPWITTLHAARISLAYNAKCKSEAETAKTQRLNFAADMAGYLVMAWSGSMLIASILNEPFAQLLSVWPLINYVSVHLILKALPTPSAKVVDLTFPVIDALLRSGALAGAVLGCAQHHEYKQSVFAQLVLGTLAPSAGSLTASTLGVTNPQGWKFSTPYPLLNGMGWIGNLELWIATICSVVFGVLTHSHSDYDVFTDSPTHTHLGARSVVMLILASAYIFKAVYVHILSTPGKATQNTNTRSKKGKKE</sequence>
<feature type="transmembrane region" description="Helical" evidence="1">
    <location>
        <begin position="195"/>
        <end position="214"/>
    </location>
</feature>
<keyword evidence="3" id="KW-1185">Reference proteome</keyword>
<organism evidence="2 3">
    <name type="scientific">Wallemia hederae</name>
    <dbReference type="NCBI Taxonomy" id="1540922"/>
    <lineage>
        <taxon>Eukaryota</taxon>
        <taxon>Fungi</taxon>
        <taxon>Dikarya</taxon>
        <taxon>Basidiomycota</taxon>
        <taxon>Wallemiomycotina</taxon>
        <taxon>Wallemiomycetes</taxon>
        <taxon>Wallemiales</taxon>
        <taxon>Wallemiaceae</taxon>
        <taxon>Wallemia</taxon>
    </lineage>
</organism>
<keyword evidence="1" id="KW-0812">Transmembrane</keyword>
<gene>
    <name evidence="2" type="ORF">E3P99_03539</name>
</gene>
<dbReference type="Proteomes" id="UP000310189">
    <property type="component" value="Unassembled WGS sequence"/>
</dbReference>
<comment type="caution">
    <text evidence="2">The sequence shown here is derived from an EMBL/GenBank/DDBJ whole genome shotgun (WGS) entry which is preliminary data.</text>
</comment>
<name>A0A4T0FJL8_9BASI</name>
<accession>A0A4T0FJL8</accession>
<proteinExistence type="predicted"/>
<keyword evidence="1" id="KW-1133">Transmembrane helix</keyword>